<keyword evidence="2" id="KW-0963">Cytoplasm</keyword>
<keyword evidence="4" id="KW-0159">Chromosome partition</keyword>
<keyword evidence="8" id="KW-0131">Cell cycle</keyword>
<dbReference type="RefSeq" id="WP_101335278.1">
    <property type="nucleotide sequence ID" value="NZ_PJNI01000014.1"/>
</dbReference>
<dbReference type="InterPro" id="IPR050090">
    <property type="entry name" value="Tyrosine_recombinase_XerCD"/>
</dbReference>
<evidence type="ECO:0000313" key="12">
    <source>
        <dbReference type="EMBL" id="PKR80087.1"/>
    </source>
</evidence>
<keyword evidence="5" id="KW-0229">DNA integration</keyword>
<dbReference type="PANTHER" id="PTHR30349">
    <property type="entry name" value="PHAGE INTEGRASE-RELATED"/>
    <property type="match status" value="1"/>
</dbReference>
<dbReference type="GO" id="GO:0003677">
    <property type="term" value="F:DNA binding"/>
    <property type="evidence" value="ECO:0007669"/>
    <property type="project" value="UniProtKB-UniRule"/>
</dbReference>
<dbReference type="Gene3D" id="1.10.150.130">
    <property type="match status" value="1"/>
</dbReference>
<dbReference type="PANTHER" id="PTHR30349:SF77">
    <property type="entry name" value="TYROSINE RECOMBINASE XERC"/>
    <property type="match status" value="1"/>
</dbReference>
<keyword evidence="13" id="KW-1185">Reference proteome</keyword>
<evidence type="ECO:0000256" key="5">
    <source>
        <dbReference type="ARBA" id="ARBA00022908"/>
    </source>
</evidence>
<evidence type="ECO:0000256" key="6">
    <source>
        <dbReference type="ARBA" id="ARBA00023125"/>
    </source>
</evidence>
<name>A0A2I0R0K2_9FLAO</name>
<dbReference type="Gene3D" id="1.10.443.10">
    <property type="entry name" value="Intergrase catalytic core"/>
    <property type="match status" value="1"/>
</dbReference>
<evidence type="ECO:0000259" key="10">
    <source>
        <dbReference type="PROSITE" id="PS51898"/>
    </source>
</evidence>
<evidence type="ECO:0000256" key="8">
    <source>
        <dbReference type="ARBA" id="ARBA00023306"/>
    </source>
</evidence>
<keyword evidence="6 9" id="KW-0238">DNA-binding</keyword>
<reference evidence="12 13" key="1">
    <citation type="submission" date="2017-12" db="EMBL/GenBank/DDBJ databases">
        <title>The draft genome sequence of Brumimicrobium saltpan LHR20.</title>
        <authorList>
            <person name="Do Z.-J."/>
            <person name="Luo H.-R."/>
        </authorList>
    </citation>
    <scope>NUCLEOTIDE SEQUENCE [LARGE SCALE GENOMIC DNA]</scope>
    <source>
        <strain evidence="12 13">LHR20</strain>
    </source>
</reference>
<dbReference type="InterPro" id="IPR011010">
    <property type="entry name" value="DNA_brk_join_enz"/>
</dbReference>
<dbReference type="InterPro" id="IPR002104">
    <property type="entry name" value="Integrase_catalytic"/>
</dbReference>
<protein>
    <submittedName>
        <fullName evidence="12">Integrase</fullName>
    </submittedName>
</protein>
<evidence type="ECO:0000256" key="1">
    <source>
        <dbReference type="ARBA" id="ARBA00004496"/>
    </source>
</evidence>
<dbReference type="GO" id="GO:0007059">
    <property type="term" value="P:chromosome segregation"/>
    <property type="evidence" value="ECO:0007669"/>
    <property type="project" value="UniProtKB-KW"/>
</dbReference>
<sequence length="291" mass="33559">MLNLFITYLSTEKRLSLHSIVAYENDVSSFLSFVGVDSIDDVGEISYQNIRAWIVELINEGCSNKTVNRKLSSLRGFFKWLMKGSFIAVDPMQKIKGPKQHKRIPEFVKEEEIDIERINEVFPDSISGLRDRLILEVFYQTGIRLSELINLRVNDVNSTSIKVLGKRNKERLVPLSGQLYEDLLRYIRSPKVDRSQSDHVFLTDKGDKMYPNFVYRKMKFYLSLLTNLSKRSPHILRHTFATHMLNNGAGLETLKEILGHADLSATQIYTHNSFDEISKIYDQAHPRGGNE</sequence>
<dbReference type="Proteomes" id="UP000236654">
    <property type="component" value="Unassembled WGS sequence"/>
</dbReference>
<dbReference type="SUPFAM" id="SSF56349">
    <property type="entry name" value="DNA breaking-rejoining enzymes"/>
    <property type="match status" value="1"/>
</dbReference>
<evidence type="ECO:0000256" key="7">
    <source>
        <dbReference type="ARBA" id="ARBA00023172"/>
    </source>
</evidence>
<feature type="domain" description="Tyr recombinase" evidence="10">
    <location>
        <begin position="103"/>
        <end position="282"/>
    </location>
</feature>
<gene>
    <name evidence="12" type="ORF">CW751_11935</name>
</gene>
<dbReference type="PROSITE" id="PS51898">
    <property type="entry name" value="TYR_RECOMBINASE"/>
    <property type="match status" value="1"/>
</dbReference>
<evidence type="ECO:0000259" key="11">
    <source>
        <dbReference type="PROSITE" id="PS51900"/>
    </source>
</evidence>
<evidence type="ECO:0000256" key="4">
    <source>
        <dbReference type="ARBA" id="ARBA00022829"/>
    </source>
</evidence>
<feature type="domain" description="Core-binding (CB)" evidence="11">
    <location>
        <begin position="1"/>
        <end position="82"/>
    </location>
</feature>
<dbReference type="InterPro" id="IPR044068">
    <property type="entry name" value="CB"/>
</dbReference>
<dbReference type="AlphaFoldDB" id="A0A2I0R0K2"/>
<accession>A0A2I0R0K2</accession>
<dbReference type="GO" id="GO:0015074">
    <property type="term" value="P:DNA integration"/>
    <property type="evidence" value="ECO:0007669"/>
    <property type="project" value="UniProtKB-KW"/>
</dbReference>
<dbReference type="OrthoDB" id="9801717at2"/>
<organism evidence="12 13">
    <name type="scientific">Brumimicrobium salinarum</name>
    <dbReference type="NCBI Taxonomy" id="2058658"/>
    <lineage>
        <taxon>Bacteria</taxon>
        <taxon>Pseudomonadati</taxon>
        <taxon>Bacteroidota</taxon>
        <taxon>Flavobacteriia</taxon>
        <taxon>Flavobacteriales</taxon>
        <taxon>Crocinitomicaceae</taxon>
        <taxon>Brumimicrobium</taxon>
    </lineage>
</organism>
<evidence type="ECO:0000256" key="9">
    <source>
        <dbReference type="PROSITE-ProRule" id="PRU01248"/>
    </source>
</evidence>
<keyword evidence="3" id="KW-0132">Cell division</keyword>
<dbReference type="PROSITE" id="PS51900">
    <property type="entry name" value="CB"/>
    <property type="match status" value="1"/>
</dbReference>
<dbReference type="Pfam" id="PF02899">
    <property type="entry name" value="Phage_int_SAM_1"/>
    <property type="match status" value="1"/>
</dbReference>
<dbReference type="InterPro" id="IPR010998">
    <property type="entry name" value="Integrase_recombinase_N"/>
</dbReference>
<dbReference type="InterPro" id="IPR013762">
    <property type="entry name" value="Integrase-like_cat_sf"/>
</dbReference>
<dbReference type="EMBL" id="PJNI01000014">
    <property type="protein sequence ID" value="PKR80087.1"/>
    <property type="molecule type" value="Genomic_DNA"/>
</dbReference>
<comment type="subcellular location">
    <subcellularLocation>
        <location evidence="1">Cytoplasm</location>
    </subcellularLocation>
</comment>
<evidence type="ECO:0000313" key="13">
    <source>
        <dbReference type="Proteomes" id="UP000236654"/>
    </source>
</evidence>
<dbReference type="Pfam" id="PF00589">
    <property type="entry name" value="Phage_integrase"/>
    <property type="match status" value="1"/>
</dbReference>
<keyword evidence="7" id="KW-0233">DNA recombination</keyword>
<evidence type="ECO:0000256" key="2">
    <source>
        <dbReference type="ARBA" id="ARBA00022490"/>
    </source>
</evidence>
<dbReference type="GO" id="GO:0005737">
    <property type="term" value="C:cytoplasm"/>
    <property type="evidence" value="ECO:0007669"/>
    <property type="project" value="UniProtKB-SubCell"/>
</dbReference>
<evidence type="ECO:0000256" key="3">
    <source>
        <dbReference type="ARBA" id="ARBA00022618"/>
    </source>
</evidence>
<dbReference type="GO" id="GO:0051301">
    <property type="term" value="P:cell division"/>
    <property type="evidence" value="ECO:0007669"/>
    <property type="project" value="UniProtKB-KW"/>
</dbReference>
<dbReference type="InterPro" id="IPR004107">
    <property type="entry name" value="Integrase_SAM-like_N"/>
</dbReference>
<proteinExistence type="predicted"/>
<dbReference type="GO" id="GO:0006310">
    <property type="term" value="P:DNA recombination"/>
    <property type="evidence" value="ECO:0007669"/>
    <property type="project" value="UniProtKB-KW"/>
</dbReference>
<comment type="caution">
    <text evidence="12">The sequence shown here is derived from an EMBL/GenBank/DDBJ whole genome shotgun (WGS) entry which is preliminary data.</text>
</comment>